<evidence type="ECO:0000313" key="3">
    <source>
        <dbReference type="EMBL" id="KAJ3586012.1"/>
    </source>
</evidence>
<dbReference type="PANTHER" id="PTHR46879">
    <property type="entry name" value="SUSHI DOMAIN-CONTAINING PROTEIN 3"/>
    <property type="match status" value="1"/>
</dbReference>
<evidence type="ECO:0000256" key="2">
    <source>
        <dbReference type="SAM" id="Phobius"/>
    </source>
</evidence>
<keyword evidence="2" id="KW-1133">Transmembrane helix</keyword>
<keyword evidence="4" id="KW-1185">Reference proteome</keyword>
<evidence type="ECO:0000313" key="4">
    <source>
        <dbReference type="Proteomes" id="UP001148018"/>
    </source>
</evidence>
<dbReference type="OrthoDB" id="9939976at2759"/>
<feature type="compositionally biased region" description="Polar residues" evidence="1">
    <location>
        <begin position="266"/>
        <end position="281"/>
    </location>
</feature>
<organism evidence="3 4">
    <name type="scientific">Muraenolepis orangiensis</name>
    <name type="common">Patagonian moray cod</name>
    <dbReference type="NCBI Taxonomy" id="630683"/>
    <lineage>
        <taxon>Eukaryota</taxon>
        <taxon>Metazoa</taxon>
        <taxon>Chordata</taxon>
        <taxon>Craniata</taxon>
        <taxon>Vertebrata</taxon>
        <taxon>Euteleostomi</taxon>
        <taxon>Actinopterygii</taxon>
        <taxon>Neopterygii</taxon>
        <taxon>Teleostei</taxon>
        <taxon>Neoteleostei</taxon>
        <taxon>Acanthomorphata</taxon>
        <taxon>Zeiogadaria</taxon>
        <taxon>Gadariae</taxon>
        <taxon>Gadiformes</taxon>
        <taxon>Muraenolepidoidei</taxon>
        <taxon>Muraenolepididae</taxon>
        <taxon>Muraenolepis</taxon>
    </lineage>
</organism>
<accession>A0A9Q0DCZ1</accession>
<feature type="region of interest" description="Disordered" evidence="1">
    <location>
        <begin position="218"/>
        <end position="253"/>
    </location>
</feature>
<evidence type="ECO:0008006" key="5">
    <source>
        <dbReference type="Google" id="ProtNLM"/>
    </source>
</evidence>
<dbReference type="InterPro" id="IPR053067">
    <property type="entry name" value="SUSD3"/>
</dbReference>
<keyword evidence="2" id="KW-0472">Membrane</keyword>
<feature type="compositionally biased region" description="Basic and acidic residues" evidence="1">
    <location>
        <begin position="120"/>
        <end position="134"/>
    </location>
</feature>
<reference evidence="3" key="1">
    <citation type="submission" date="2022-07" db="EMBL/GenBank/DDBJ databases">
        <title>Chromosome-level genome of Muraenolepis orangiensis.</title>
        <authorList>
            <person name="Kim J."/>
        </authorList>
    </citation>
    <scope>NUCLEOTIDE SEQUENCE</scope>
    <source>
        <strain evidence="3">KU_S4_2022</strain>
        <tissue evidence="3">Muscle</tissue>
    </source>
</reference>
<evidence type="ECO:0000256" key="1">
    <source>
        <dbReference type="SAM" id="MobiDB-lite"/>
    </source>
</evidence>
<dbReference type="EMBL" id="JANIIK010000117">
    <property type="protein sequence ID" value="KAJ3586012.1"/>
    <property type="molecule type" value="Genomic_DNA"/>
</dbReference>
<feature type="transmembrane region" description="Helical" evidence="2">
    <location>
        <begin position="81"/>
        <end position="105"/>
    </location>
</feature>
<feature type="region of interest" description="Disordered" evidence="1">
    <location>
        <begin position="265"/>
        <end position="287"/>
    </location>
</feature>
<comment type="caution">
    <text evidence="3">The sequence shown here is derived from an EMBL/GenBank/DDBJ whole genome shotgun (WGS) entry which is preliminary data.</text>
</comment>
<dbReference type="Proteomes" id="UP001148018">
    <property type="component" value="Unassembled WGS sequence"/>
</dbReference>
<dbReference type="PANTHER" id="PTHR46879:SF1">
    <property type="entry name" value="SUSHI DOMAIN-CONTAINING PROTEIN 3"/>
    <property type="match status" value="1"/>
</dbReference>
<gene>
    <name evidence="3" type="ORF">NHX12_012414</name>
</gene>
<sequence>MLRSASRGQCPPMPLPSLGTQRIIQGNGTSVGTVISLQCPVQHTLMGGSVVCVRSTDTTPRWVGETYCTPLSASGEFGFRVAMLASVVSSAIILLLTMAFITCCLHERFKDKKKKRRTQKREARERLEWTDNPHHHPPHHHHPHHSRNNNNNNSSSQKGDHDAALVGDKAPRGCGPYCDPTVPSSTPLPGKGYGRPPVSRVPGPDPDLSSLYLQNIRTPAPHEDRPPPLQMGRGGAPESGPARSSAGCLAEGHGAGVAHRAPLVTHPTSRESYGVNSTQNRPYGFDLCERGHGFDVK</sequence>
<feature type="compositionally biased region" description="Basic residues" evidence="1">
    <location>
        <begin position="135"/>
        <end position="147"/>
    </location>
</feature>
<dbReference type="AlphaFoldDB" id="A0A9Q0DCZ1"/>
<keyword evidence="2" id="KW-0812">Transmembrane</keyword>
<proteinExistence type="predicted"/>
<feature type="region of interest" description="Disordered" evidence="1">
    <location>
        <begin position="112"/>
        <end position="206"/>
    </location>
</feature>
<dbReference type="GO" id="GO:0005886">
    <property type="term" value="C:plasma membrane"/>
    <property type="evidence" value="ECO:0007669"/>
    <property type="project" value="TreeGrafter"/>
</dbReference>
<name>A0A9Q0DCZ1_9TELE</name>
<protein>
    <recommendedName>
        <fullName evidence="5">Sushi domain-containing protein</fullName>
    </recommendedName>
</protein>